<dbReference type="GO" id="GO:0071819">
    <property type="term" value="C:DUBm complex"/>
    <property type="evidence" value="ECO:0007669"/>
    <property type="project" value="UniProtKB-UniRule"/>
</dbReference>
<dbReference type="GO" id="GO:0005654">
    <property type="term" value="C:nucleoplasm"/>
    <property type="evidence" value="ECO:0007669"/>
    <property type="project" value="UniProtKB-SubCell"/>
</dbReference>
<comment type="subcellular location">
    <subcellularLocation>
        <location evidence="1 11">Nucleus</location>
        <location evidence="1 11">Nucleoplasm</location>
    </subcellularLocation>
</comment>
<keyword evidence="14" id="KW-1185">Reference proteome</keyword>
<keyword evidence="6 11" id="KW-0811">Translocation</keyword>
<dbReference type="Pfam" id="PF10163">
    <property type="entry name" value="EnY2"/>
    <property type="match status" value="1"/>
</dbReference>
<evidence type="ECO:0000256" key="7">
    <source>
        <dbReference type="ARBA" id="ARBA00023015"/>
    </source>
</evidence>
<evidence type="ECO:0000256" key="4">
    <source>
        <dbReference type="ARBA" id="ARBA00022853"/>
    </source>
</evidence>
<dbReference type="PANTHER" id="PTHR12514">
    <property type="entry name" value="ENHANCER OF YELLOW 2 TRANSCRIPTION FACTOR"/>
    <property type="match status" value="1"/>
</dbReference>
<keyword evidence="4 11" id="KW-0156">Chromatin regulator</keyword>
<dbReference type="GO" id="GO:0015031">
    <property type="term" value="P:protein transport"/>
    <property type="evidence" value="ECO:0007669"/>
    <property type="project" value="UniProtKB-KW"/>
</dbReference>
<dbReference type="HAMAP" id="MF_03046">
    <property type="entry name" value="ENY2_Sus1"/>
    <property type="match status" value="1"/>
</dbReference>
<dbReference type="GO" id="GO:0006368">
    <property type="term" value="P:transcription elongation by RNA polymerase II"/>
    <property type="evidence" value="ECO:0007669"/>
    <property type="project" value="UniProtKB-UniRule"/>
</dbReference>
<keyword evidence="2 11" id="KW-0813">Transport</keyword>
<evidence type="ECO:0000256" key="3">
    <source>
        <dbReference type="ARBA" id="ARBA00022816"/>
    </source>
</evidence>
<evidence type="ECO:0000256" key="5">
    <source>
        <dbReference type="ARBA" id="ARBA00022927"/>
    </source>
</evidence>
<evidence type="ECO:0000256" key="6">
    <source>
        <dbReference type="ARBA" id="ARBA00023010"/>
    </source>
</evidence>
<keyword evidence="5 11" id="KW-0653">Protein transport</keyword>
<comment type="similarity">
    <text evidence="11">Belongs to the ENY2 family.</text>
</comment>
<name>A0A5A7PGE6_STRAF</name>
<dbReference type="InterPro" id="IPR018783">
    <property type="entry name" value="TF_ENY2"/>
</dbReference>
<accession>A0A5A7PGE6</accession>
<keyword evidence="8 11" id="KW-0010">Activator</keyword>
<comment type="function">
    <text evidence="11">Involved in mRNA export coupled transcription activation by association with both the TREX-2 and the SAGA complexes. The transcription regulatory histone acetylation (HAT) complex SAGA is a multiprotein complex that activates transcription by remodeling chromatin and mediating histone acetylation and deubiquitination. Within the SAGA complex, participates to a subcomplex that specifically deubiquitinates histones. The SAGA complex is recruited to specific gene promoters by activators, where it is required for transcription. The TREX-2 complex functions in docking export-competent ribonucleoprotein particles (mRNPs) to the nuclear entrance of the nuclear pore complex (nuclear basket). TREX-2 participates in mRNA export and accurate chromatin positioning in the nucleus by tethering genes to the nuclear periphery.</text>
</comment>
<comment type="subunit">
    <text evidence="11">Component of the nuclear pore complex (NPC)-associated TREX-2 complex (transcription and export complex 2). Component of the SAGA transcription coactivator-HAT complex. Within the SAGA complex, participates to a subcomplex of SAGA called the DUB module (deubiquitination module).</text>
</comment>
<gene>
    <name evidence="13" type="ORF">STAS_07339</name>
</gene>
<evidence type="ECO:0000256" key="10">
    <source>
        <dbReference type="ARBA" id="ARBA00023242"/>
    </source>
</evidence>
<dbReference type="EMBL" id="BKCP01004450">
    <property type="protein sequence ID" value="GER31347.1"/>
    <property type="molecule type" value="Genomic_DNA"/>
</dbReference>
<evidence type="ECO:0000256" key="11">
    <source>
        <dbReference type="HAMAP-Rule" id="MF_03046"/>
    </source>
</evidence>
<dbReference type="GO" id="GO:0000124">
    <property type="term" value="C:SAGA complex"/>
    <property type="evidence" value="ECO:0007669"/>
    <property type="project" value="UniProtKB-UniRule"/>
</dbReference>
<protein>
    <recommendedName>
        <fullName evidence="11">Transcription and mRNA export factor ENY2</fullName>
    </recommendedName>
    <alternativeName>
        <fullName evidence="11">Enhancer of yellow 2 transcription factor homolog</fullName>
    </alternativeName>
</protein>
<dbReference type="InterPro" id="IPR038212">
    <property type="entry name" value="TF_EnY2_sf"/>
</dbReference>
<dbReference type="GO" id="GO:0005643">
    <property type="term" value="C:nuclear pore"/>
    <property type="evidence" value="ECO:0007669"/>
    <property type="project" value="UniProtKB-UniRule"/>
</dbReference>
<dbReference type="OrthoDB" id="6221744at2759"/>
<dbReference type="Gene3D" id="1.10.246.140">
    <property type="match status" value="1"/>
</dbReference>
<evidence type="ECO:0000256" key="9">
    <source>
        <dbReference type="ARBA" id="ARBA00023163"/>
    </source>
</evidence>
<organism evidence="13 14">
    <name type="scientific">Striga asiatica</name>
    <name type="common">Asiatic witchweed</name>
    <name type="synonym">Buchnera asiatica</name>
    <dbReference type="NCBI Taxonomy" id="4170"/>
    <lineage>
        <taxon>Eukaryota</taxon>
        <taxon>Viridiplantae</taxon>
        <taxon>Streptophyta</taxon>
        <taxon>Embryophyta</taxon>
        <taxon>Tracheophyta</taxon>
        <taxon>Spermatophyta</taxon>
        <taxon>Magnoliopsida</taxon>
        <taxon>eudicotyledons</taxon>
        <taxon>Gunneridae</taxon>
        <taxon>Pentapetalae</taxon>
        <taxon>asterids</taxon>
        <taxon>lamiids</taxon>
        <taxon>Lamiales</taxon>
        <taxon>Orobanchaceae</taxon>
        <taxon>Buchnereae</taxon>
        <taxon>Striga</taxon>
    </lineage>
</organism>
<reference evidence="14" key="1">
    <citation type="journal article" date="2019" name="Curr. Biol.">
        <title>Genome Sequence of Striga asiatica Provides Insight into the Evolution of Plant Parasitism.</title>
        <authorList>
            <person name="Yoshida S."/>
            <person name="Kim S."/>
            <person name="Wafula E.K."/>
            <person name="Tanskanen J."/>
            <person name="Kim Y.M."/>
            <person name="Honaas L."/>
            <person name="Yang Z."/>
            <person name="Spallek T."/>
            <person name="Conn C.E."/>
            <person name="Ichihashi Y."/>
            <person name="Cheong K."/>
            <person name="Cui S."/>
            <person name="Der J.P."/>
            <person name="Gundlach H."/>
            <person name="Jiao Y."/>
            <person name="Hori C."/>
            <person name="Ishida J.K."/>
            <person name="Kasahara H."/>
            <person name="Kiba T."/>
            <person name="Kim M.S."/>
            <person name="Koo N."/>
            <person name="Laohavisit A."/>
            <person name="Lee Y.H."/>
            <person name="Lumba S."/>
            <person name="McCourt P."/>
            <person name="Mortimer J.C."/>
            <person name="Mutuku J.M."/>
            <person name="Nomura T."/>
            <person name="Sasaki-Sekimoto Y."/>
            <person name="Seto Y."/>
            <person name="Wang Y."/>
            <person name="Wakatake T."/>
            <person name="Sakakibara H."/>
            <person name="Demura T."/>
            <person name="Yamaguchi S."/>
            <person name="Yoneyama K."/>
            <person name="Manabe R.I."/>
            <person name="Nelson D.C."/>
            <person name="Schulman A.H."/>
            <person name="Timko M.P."/>
            <person name="dePamphilis C.W."/>
            <person name="Choi D."/>
            <person name="Shirasu K."/>
        </authorList>
    </citation>
    <scope>NUCLEOTIDE SEQUENCE [LARGE SCALE GENOMIC DNA]</scope>
    <source>
        <strain evidence="14">cv. UVA1</strain>
    </source>
</reference>
<feature type="region of interest" description="Disordered" evidence="12">
    <location>
        <begin position="1"/>
        <end position="21"/>
    </location>
</feature>
<dbReference type="Proteomes" id="UP000325081">
    <property type="component" value="Unassembled WGS sequence"/>
</dbReference>
<dbReference type="AlphaFoldDB" id="A0A5A7PGE6"/>
<dbReference type="GO" id="GO:0006325">
    <property type="term" value="P:chromatin organization"/>
    <property type="evidence" value="ECO:0007669"/>
    <property type="project" value="UniProtKB-KW"/>
</dbReference>
<dbReference type="FunFam" id="1.10.246.140:FF:000001">
    <property type="entry name" value="Transcription and mRNA export factor ENY2"/>
    <property type="match status" value="1"/>
</dbReference>
<evidence type="ECO:0000313" key="14">
    <source>
        <dbReference type="Proteomes" id="UP000325081"/>
    </source>
</evidence>
<keyword evidence="3 11" id="KW-0509">mRNA transport</keyword>
<keyword evidence="9 11" id="KW-0804">Transcription</keyword>
<evidence type="ECO:0000313" key="13">
    <source>
        <dbReference type="EMBL" id="GER31347.1"/>
    </source>
</evidence>
<keyword evidence="7 11" id="KW-0805">Transcription regulation</keyword>
<evidence type="ECO:0000256" key="2">
    <source>
        <dbReference type="ARBA" id="ARBA00022448"/>
    </source>
</evidence>
<sequence length="191" mass="21765">MSRRHSVNRPPTPDVQDDDRRSQEPTLLEIVNIKLIESGEKERLMELVRERLLECGWKDEMRALCRAIIKKNGRENVTVDDLVRAITPKGREGISKPSLLQCYAFIITSCICDMSTLSDCYRLDIVVGVDFILLVIPKRTFAYILAPPWVEVQHFVVNIVELIVFLKSKIVSWSYSGLGLKEIKANPPLGL</sequence>
<comment type="caution">
    <text evidence="13">The sequence shown here is derived from an EMBL/GenBank/DDBJ whole genome shotgun (WGS) entry which is preliminary data.</text>
</comment>
<dbReference type="GO" id="GO:0003713">
    <property type="term" value="F:transcription coactivator activity"/>
    <property type="evidence" value="ECO:0007669"/>
    <property type="project" value="UniProtKB-UniRule"/>
</dbReference>
<dbReference type="GO" id="GO:0070390">
    <property type="term" value="C:transcription export complex 2"/>
    <property type="evidence" value="ECO:0007669"/>
    <property type="project" value="UniProtKB-UniRule"/>
</dbReference>
<proteinExistence type="inferred from homology"/>
<evidence type="ECO:0000256" key="1">
    <source>
        <dbReference type="ARBA" id="ARBA00004642"/>
    </source>
</evidence>
<keyword evidence="10 11" id="KW-0539">Nucleus</keyword>
<evidence type="ECO:0000256" key="8">
    <source>
        <dbReference type="ARBA" id="ARBA00023159"/>
    </source>
</evidence>
<evidence type="ECO:0000256" key="12">
    <source>
        <dbReference type="SAM" id="MobiDB-lite"/>
    </source>
</evidence>
<dbReference type="GO" id="GO:0006406">
    <property type="term" value="P:mRNA export from nucleus"/>
    <property type="evidence" value="ECO:0007669"/>
    <property type="project" value="UniProtKB-UniRule"/>
</dbReference>